<reference evidence="3" key="2">
    <citation type="submission" date="2015-01" db="EMBL/GenBank/DDBJ databases">
        <title>Evolutionary Origins and Diversification of the Mycorrhizal Mutualists.</title>
        <authorList>
            <consortium name="DOE Joint Genome Institute"/>
            <consortium name="Mycorrhizal Genomics Consortium"/>
            <person name="Kohler A."/>
            <person name="Kuo A."/>
            <person name="Nagy L.G."/>
            <person name="Floudas D."/>
            <person name="Copeland A."/>
            <person name="Barry K.W."/>
            <person name="Cichocki N."/>
            <person name="Veneault-Fourrey C."/>
            <person name="LaButti K."/>
            <person name="Lindquist E.A."/>
            <person name="Lipzen A."/>
            <person name="Lundell T."/>
            <person name="Morin E."/>
            <person name="Murat C."/>
            <person name="Riley R."/>
            <person name="Ohm R."/>
            <person name="Sun H."/>
            <person name="Tunlid A."/>
            <person name="Henrissat B."/>
            <person name="Grigoriev I.V."/>
            <person name="Hibbett D.S."/>
            <person name="Martin F."/>
        </authorList>
    </citation>
    <scope>NUCLEOTIDE SEQUENCE [LARGE SCALE GENOMIC DNA]</scope>
    <source>
        <strain evidence="3">h7</strain>
    </source>
</reference>
<dbReference type="InterPro" id="IPR041078">
    <property type="entry name" value="Plavaka"/>
</dbReference>
<keyword evidence="3" id="KW-1185">Reference proteome</keyword>
<dbReference type="STRING" id="686832.A0A0C3CPH3"/>
<reference evidence="2 3" key="1">
    <citation type="submission" date="2014-04" db="EMBL/GenBank/DDBJ databases">
        <authorList>
            <consortium name="DOE Joint Genome Institute"/>
            <person name="Kuo A."/>
            <person name="Gay G."/>
            <person name="Dore J."/>
            <person name="Kohler A."/>
            <person name="Nagy L.G."/>
            <person name="Floudas D."/>
            <person name="Copeland A."/>
            <person name="Barry K.W."/>
            <person name="Cichocki N."/>
            <person name="Veneault-Fourrey C."/>
            <person name="LaButti K."/>
            <person name="Lindquist E.A."/>
            <person name="Lipzen A."/>
            <person name="Lundell T."/>
            <person name="Morin E."/>
            <person name="Murat C."/>
            <person name="Sun H."/>
            <person name="Tunlid A."/>
            <person name="Henrissat B."/>
            <person name="Grigoriev I.V."/>
            <person name="Hibbett D.S."/>
            <person name="Martin F."/>
            <person name="Nordberg H.P."/>
            <person name="Cantor M.N."/>
            <person name="Hua S.X."/>
        </authorList>
    </citation>
    <scope>NUCLEOTIDE SEQUENCE [LARGE SCALE GENOMIC DNA]</scope>
    <source>
        <strain evidence="3">h7</strain>
    </source>
</reference>
<accession>A0A0C3CPH3</accession>
<dbReference type="OrthoDB" id="3239511at2759"/>
<feature type="region of interest" description="Disordered" evidence="1">
    <location>
        <begin position="53"/>
        <end position="76"/>
    </location>
</feature>
<gene>
    <name evidence="2" type="ORF">M413DRAFT_430427</name>
</gene>
<protein>
    <submittedName>
        <fullName evidence="2">Uncharacterized protein</fullName>
    </submittedName>
</protein>
<dbReference type="Pfam" id="PF18759">
    <property type="entry name" value="Plavaka"/>
    <property type="match status" value="1"/>
</dbReference>
<dbReference type="HOGENOM" id="CLU_009122_0_0_1"/>
<sequence length="861" mass="98917">MTSYFLINIAEYDVPLIDAVPQASSHQDNDDPQIHEIKIIYHPASKRADEHFRADDNIPNPSPVAEPEQPNAEKPWHPFRSRVDFEIAELALNAHLSKADTEHLLSIIQKCIQEPEQFTLRGHKDISDYWDLARSTTAGFTKKTMAVPYQETEFEFDTWTRSLEDWCAELLGNPQIFPYIQWDAQKKFQHNGVAFERVIDEPWTADALWDIQSNIPEGGKPLCILLYADKTRLSSFGTAKAHPVLARLAQLPVEMRNGEDIGGGRLVGWLPIIKEDAAESGKKDYVNLKRVVWHESFAELLKTLAQYSKTGWFFTGCADGIPRWLFPVILLLSADYEEQCIMALIRGLNSHFPCPVCLVPDKELSDLSKTFKLRTTQDMKAVYEKANEAVTAGDKEVILKEYGLRDVKNAFWALQNTDVYAALSWDRLHAYHGGLFSDHLWVLFKSLLGDLGRNSEALFDRQIDAIPRWRGLNHFSALLKNSEFSDSSKYEDMGKIVIYGAQNILTEEASSEGFLVLKITRSYLELDMYASLTFHTETTLAAGREELQRYGALIKEHQRRFPGSKSWNFPKAHTHKHLFDDIERKGVTRNYNSKPNEKAHRPSLKGFYLLDTNFKDTDPQILKLSEKALIALMIRRKIEVFDEKAMEKADPSVIGSDHVLLGAQSPSVSIAEVELRRMDDVVFTDFRKKIGKAFSNYFNENIRFSADEEITPYKMLKVNYYGVLNSREMRTDILRVNPHFHGQTRYDYALIKVDKDRCMFAQLVEVFGITFRGRNHYMALIIPFDRTVPLLNRKQDKALRLTRVRSRRRSESVVVDTEAIIRGALLIKDDDSVDESLVLEAIDDDFWWRMKSVKLAQNVNM</sequence>
<dbReference type="Proteomes" id="UP000053424">
    <property type="component" value="Unassembled WGS sequence"/>
</dbReference>
<evidence type="ECO:0000256" key="1">
    <source>
        <dbReference type="SAM" id="MobiDB-lite"/>
    </source>
</evidence>
<organism evidence="2 3">
    <name type="scientific">Hebeloma cylindrosporum</name>
    <dbReference type="NCBI Taxonomy" id="76867"/>
    <lineage>
        <taxon>Eukaryota</taxon>
        <taxon>Fungi</taxon>
        <taxon>Dikarya</taxon>
        <taxon>Basidiomycota</taxon>
        <taxon>Agaricomycotina</taxon>
        <taxon>Agaricomycetes</taxon>
        <taxon>Agaricomycetidae</taxon>
        <taxon>Agaricales</taxon>
        <taxon>Agaricineae</taxon>
        <taxon>Hymenogastraceae</taxon>
        <taxon>Hebeloma</taxon>
    </lineage>
</organism>
<proteinExistence type="predicted"/>
<evidence type="ECO:0000313" key="2">
    <source>
        <dbReference type="EMBL" id="KIM45701.1"/>
    </source>
</evidence>
<dbReference type="EMBL" id="KN831772">
    <property type="protein sequence ID" value="KIM45701.1"/>
    <property type="molecule type" value="Genomic_DNA"/>
</dbReference>
<evidence type="ECO:0000313" key="3">
    <source>
        <dbReference type="Proteomes" id="UP000053424"/>
    </source>
</evidence>
<name>A0A0C3CPH3_HEBCY</name>
<dbReference type="AlphaFoldDB" id="A0A0C3CPH3"/>